<reference evidence="2 3" key="1">
    <citation type="journal article" date="2013" name="PLoS ONE">
        <title>Genomic Analysis by Deep Sequencing of the Probiotic Lactobacillus brevis KB290 Harboring Nine Plasmids Reveals Genomic Stability.</title>
        <authorList>
            <person name="Fukao M."/>
            <person name="Oshima K."/>
            <person name="Morita H."/>
            <person name="Toh H."/>
            <person name="Suda W."/>
            <person name="Kim S.W."/>
            <person name="Suzuki S."/>
            <person name="Yakabe T."/>
            <person name="Hattori M."/>
            <person name="Yajima N."/>
        </authorList>
    </citation>
    <scope>NUCLEOTIDE SEQUENCE [LARGE SCALE GENOMIC DNA]</scope>
    <source>
        <strain evidence="2 3">KB290</strain>
    </source>
</reference>
<dbReference type="EMBL" id="AP012167">
    <property type="protein sequence ID" value="BAN07642.1"/>
    <property type="molecule type" value="Genomic_DNA"/>
</dbReference>
<sequence length="138" mass="15857">MFKKYMSKMKLKIASILLVFGFSFGMVTDVTTNFLPQTTTTAQASTKLTASQKKQIAKINASLSKKQMAAKNWIAYHESSYSYRAVNGNCYGRYQLLKSYLHGNLSPVNQEKVANSYVKGRYGTWTKAKKYWQSHHWY</sequence>
<keyword evidence="1" id="KW-0732">Signal</keyword>
<dbReference type="AlphaFoldDB" id="M5AH44"/>
<feature type="chain" id="PRO_5038827036" evidence="1">
    <location>
        <begin position="26"/>
        <end position="138"/>
    </location>
</feature>
<name>M5AH44_LEVBR</name>
<dbReference type="KEGG" id="lbk:LVISKB_2007"/>
<gene>
    <name evidence="2" type="ORF">LVISKB_2007</name>
</gene>
<feature type="signal peptide" evidence="1">
    <location>
        <begin position="1"/>
        <end position="25"/>
    </location>
</feature>
<evidence type="ECO:0000313" key="2">
    <source>
        <dbReference type="EMBL" id="BAN07642.1"/>
    </source>
</evidence>
<organism evidence="2 3">
    <name type="scientific">Levilactobacillus brevis KB290</name>
    <dbReference type="NCBI Taxonomy" id="1001583"/>
    <lineage>
        <taxon>Bacteria</taxon>
        <taxon>Bacillati</taxon>
        <taxon>Bacillota</taxon>
        <taxon>Bacilli</taxon>
        <taxon>Lactobacillales</taxon>
        <taxon>Lactobacillaceae</taxon>
        <taxon>Levilactobacillus</taxon>
    </lineage>
</organism>
<accession>M5AH44</accession>
<proteinExistence type="predicted"/>
<evidence type="ECO:0000313" key="3">
    <source>
        <dbReference type="Proteomes" id="UP000012042"/>
    </source>
</evidence>
<dbReference type="PATRIC" id="fig|1001583.3.peg.1992"/>
<protein>
    <submittedName>
        <fullName evidence="2">Aggregation Promoting protein</fullName>
    </submittedName>
</protein>
<dbReference type="Proteomes" id="UP000012042">
    <property type="component" value="Chromosome"/>
</dbReference>
<dbReference type="HOGENOM" id="CLU_077123_5_1_9"/>
<evidence type="ECO:0000256" key="1">
    <source>
        <dbReference type="SAM" id="SignalP"/>
    </source>
</evidence>